<proteinExistence type="predicted"/>
<sequence length="120" mass="13723">MKLPTFSNARQEAEAAKPVDEVKKESAFTRFSHGLLRRSRGEPRERLKKTTSEVRLRKEEHSSSVGCFPQRRSKSASCPVRKMLAIELKQLEVDRENELKNQLNSPKALKLLTGLKTTVF</sequence>
<accession>A0A1I8AHR8</accession>
<dbReference type="Proteomes" id="UP000095287">
    <property type="component" value="Unplaced"/>
</dbReference>
<dbReference type="WBParaSite" id="L893_g5601.t1">
    <property type="protein sequence ID" value="L893_g5601.t1"/>
    <property type="gene ID" value="L893_g5601"/>
</dbReference>
<dbReference type="AlphaFoldDB" id="A0A1I8AHR8"/>
<reference evidence="3" key="1">
    <citation type="submission" date="2016-11" db="UniProtKB">
        <authorList>
            <consortium name="WormBaseParasite"/>
        </authorList>
    </citation>
    <scope>IDENTIFICATION</scope>
</reference>
<name>A0A1I8AHR8_9BILA</name>
<keyword evidence="2" id="KW-1185">Reference proteome</keyword>
<evidence type="ECO:0000313" key="2">
    <source>
        <dbReference type="Proteomes" id="UP000095287"/>
    </source>
</evidence>
<protein>
    <submittedName>
        <fullName evidence="3">Uncharacterized protein</fullName>
    </submittedName>
</protein>
<organism evidence="2 3">
    <name type="scientific">Steinernema glaseri</name>
    <dbReference type="NCBI Taxonomy" id="37863"/>
    <lineage>
        <taxon>Eukaryota</taxon>
        <taxon>Metazoa</taxon>
        <taxon>Ecdysozoa</taxon>
        <taxon>Nematoda</taxon>
        <taxon>Chromadorea</taxon>
        <taxon>Rhabditida</taxon>
        <taxon>Tylenchina</taxon>
        <taxon>Panagrolaimomorpha</taxon>
        <taxon>Strongyloidoidea</taxon>
        <taxon>Steinernematidae</taxon>
        <taxon>Steinernema</taxon>
    </lineage>
</organism>
<feature type="compositionally biased region" description="Basic and acidic residues" evidence="1">
    <location>
        <begin position="11"/>
        <end position="21"/>
    </location>
</feature>
<evidence type="ECO:0000313" key="3">
    <source>
        <dbReference type="WBParaSite" id="L893_g5601.t1"/>
    </source>
</evidence>
<feature type="compositionally biased region" description="Basic and acidic residues" evidence="1">
    <location>
        <begin position="39"/>
        <end position="62"/>
    </location>
</feature>
<feature type="region of interest" description="Disordered" evidence="1">
    <location>
        <begin position="1"/>
        <end position="21"/>
    </location>
</feature>
<feature type="region of interest" description="Disordered" evidence="1">
    <location>
        <begin position="38"/>
        <end position="72"/>
    </location>
</feature>
<feature type="compositionally biased region" description="Polar residues" evidence="1">
    <location>
        <begin position="1"/>
        <end position="10"/>
    </location>
</feature>
<evidence type="ECO:0000256" key="1">
    <source>
        <dbReference type="SAM" id="MobiDB-lite"/>
    </source>
</evidence>